<evidence type="ECO:0000256" key="1">
    <source>
        <dbReference type="SAM" id="MobiDB-lite"/>
    </source>
</evidence>
<dbReference type="PANTHER" id="PTHR12338">
    <property type="entry name" value="AUTOTRANSPORTER"/>
    <property type="match status" value="1"/>
</dbReference>
<feature type="domain" description="Filamentous haemagglutinin FhaB/tRNA nuclease CdiA-like TPS" evidence="2">
    <location>
        <begin position="47"/>
        <end position="159"/>
    </location>
</feature>
<dbReference type="InterPro" id="IPR012334">
    <property type="entry name" value="Pectin_lyas_fold"/>
</dbReference>
<name>A0ABS5F5S4_9PROT</name>
<accession>A0ABS5F5S4</accession>
<proteinExistence type="predicted"/>
<dbReference type="Proteomes" id="UP001196870">
    <property type="component" value="Unassembled WGS sequence"/>
</dbReference>
<dbReference type="EMBL" id="JAAGBB010000043">
    <property type="protein sequence ID" value="MBR0667899.1"/>
    <property type="molecule type" value="Genomic_DNA"/>
</dbReference>
<evidence type="ECO:0000259" key="2">
    <source>
        <dbReference type="SMART" id="SM00912"/>
    </source>
</evidence>
<dbReference type="InterPro" id="IPR050909">
    <property type="entry name" value="Bact_Autotransporter_VF"/>
</dbReference>
<sequence>MAERAPLTSVRTAAPSGASVRDWLLRTTALLPIAFGAAGAGAQVVATNAGPTGGQVVAGQASIATAPNRTTITQTTDRGVINWQQFNVGSQHTVQFQQPNAGSWTLNRVVTSDPSVIAGRIQANGGVAIVNQSGIVFGQGAQVDVGSLIASAPGITNDNFMAGRMRFDQAALPGARVENRGRITVPDRGIAVLAGPRVTNSGEIHARLGRVVLAGAEAYALDLAGDGLLSIDITQAVRGDGAAVVTNEGVIEANGGSVLLTASAAGDLVEGLVRNTGRITANTEAGRTGEVALRAAGGGVEVTGTITATGGAGQRGGRIAVQSGESVRVGTGAVLDASGGTGGGTVLVGTTGVGRNQTMARRTTVERGATISADATVLGQGGTIAINSTEMTVVEGRLTARGGPQGGDGGLIELSGQGEMRLNATWDASAPAGQAGSLLLDPTRIEVLNDSTPDDTIPATGPATISATSGGGTLQLNAAELSASTGNIILEALLGIRITGAVTKAQGDLTLRTTAAAGTNGLDGISIEAPVHLTTGSFTASTAGTFTIAGTGSLSVGGAAATITAIGNITFAGILGGLAVGLNTDGDIVQTGGLLAAESLSIRGANGTAASRAGSANLVQLGNDIRLLDARTTGVLVVVTDPTGGQLTIRQADGAGMGIIALAGGSLLIQGSASGGIGVTSTADVTLRGDSIAVQNSVTGGASPLVFVAFELRDGGALTGTGAITTAGGTVRTGADGAPTALRIVDSGTAGAGSIMVSSQTLGQVSAGVLAIGSIGGATVTATSIAVGGAIAPQAGTRVQLEALSGNIDIGAGITGTGVTAIALGGAITLDSGFATAGGVGQIVFSAANAVTLNGNVTGDGAIITSAEAGITLGGTGSIDVGSGALTLQAAGGVTQNAGAAITTGSLSVLGATGGTSSAASVDLGRAGNAITALDQVRATGGIIVHGGSGTLSIGAGANVIGANVTLIATGGITQTAGSINAGAGALTFRSDGAIGQSGGTVTAGSLSTLGAAGGTTAAASVNLGQSGNAVAALDQLRATGDITIQAGAGALAIDSGAAISGANITLTATGDIVQAGGAINAGSGAGTLTLQSDGAVGQTGGTIAAGSLSVLGAAGGTTAAASINLDQSGNAIAALDQVRAIGDIAIHAGAGTLAIGTGAAILGANIALTATGDITQTAGTINAGSGAGTMTLQSDGTVSQAGGTINAGSLNVLGAAGGTTAAVSISLGQSGNAIATLGQVLAIGDVAVHAGGGTLTIGDGAAIRGANVTLIAAAAVSQTAGTITATSGGSLTLRSDGAVGQTGGTITAGSLNVLGAAGGTDPAASVNLGQSDNAIAAIGQIRVTGDITIHAGTGADPLSIGAIGTTTGNIALSAARAIDVTGAVSGVNLTITGTTITIAATGQVTATGGDLVLNATDASGIAFAAGSSLTGASGHRLVLRADALSIDAGAALTLTGTAVEVGPQTGGHTVLLGAAGSGLSLDVATLGRLTGSGATSLRFGETTIGADTQRGGDLTLGSGLSFTSGDLTLVSGGAVALGANAVTTTGHNFNIHADGVVSGSGTLQAASLVIRGATGDSGSAAGAVTLDGANSAVGILDARSTGDIVFANTGAALTVRRASGASVAIDALGQAVTVEAGGAGIVASDDVSLRASSIALGAGIAAGNGQTLSLQIASGGTITGAGTLSAIGGTIEIGAAATGAALTVGASGIATSVLGAAQADTIVVGRSSFNGGAAITADSVTVSSAVAVMASVGTLSFRAGSDVILNAAVSTGSNRAVALDAGRDIVQTAAGLITTGRLDANAGRDILLHAGDPGRTILGTWNQIATLGGMTAGGNLVLNANGALGITGNVLAANATIAAKGALSLGSAATITTIGGTTQLAAGGVVTLAGVIDAGSGGTVTIGSSAAITQTDGSITAGTFGASGTTINLSGGTGNNLGALALRATTGNLAFDTDGTLTLAGTVNVAIIGGSDAFGGLSAAGDLSVSAGTIIGGAGTVFQAGAGRSITLRADTLSLDSNTTIGAQGGGALASLSIGPRTDGRTMVIGGPDIAGTLTLSDGTVARLLLVNAPLRLGQTVVGGSTVLAGDVRVATSLTVSGSLTLAGSNDITFDAATQAADLTAIAGRDIILPATVTTTGGNIILSATRSITQTGGGLNAGSGLVAANAGGDIDLRAGTNSFTSLAAASSGGAVRVATNGALATGTANGVPLPGGGTTAIAGLTAATDVFLQAAGLTVAHTVAGNSVTLRANTLDIQAGGLVTGTTMVAIEPLGTGPAIQIGGADVGGTLSINNAELGRINTPLLVFGRSDNARDIRTAADAEAGTNWSGALRLIGNNVTIAGTLAPSSLALWVSGTVSDIEGGTFNIGTVNTPGLTLRGLAGGETDGGSIIFEGRYQTIDALDIRSAGTVRLFLDPNASTVQANQLRGASVELTVLGGGITIGSGGATTTSGNLTLQASGALSIDGALSVTGGNLTLRGASVTTAAAGDAIVTGTALVAATGGGATLDGDITASSVTLTATGAMSVSGAMQATTGLTVSGSSVALTSGVTVNNGAVSITATGGSVTVGGAISGLAVTVTGSDGVAIGGDVTATGTNVLIDAGQAMVLTNNVTAAGSVTLRANSITQTTGVISGTGGSATGLVAVGRTGDVILTGDNFISILDATAAGSLSVRSAATETLVVARATGTGSVTLDASALSLTGAVGGAGATVDLRTSTGGVTQTGTGIITAQTLAGDVIGDVALATAANAVAETGSFTFSGNFALRTSGSLAVTEALTATSGKTITLQAAGNLALQDSLRADTVSLAATFGGISQTGGIIAAVTSGVRTSLDASAGAGVALDSTANDVGMLTGGNGGSGGFLLRNNGDLAVTGLVQTGAGTTLQLDAAGTITLASSGTLSAAGGTVALAADGAVTLAGTLTAMNAFITTASTLQQAVGGIATTGVLAVRATDISLQGPGNAISQLAAEATAGNVVVASTGTMAIGSGTPPGGTLITGVSGNTVFLTAGGLNINQAVTSAPGSTVTLRADSMNIAAAVSASGGTVLLEQATPSRSISLGAENPATLSLSTTELAQIHANLLVIGRGSGQIIVAGDIQAPASVPTLRLLGSDIAVNALLAGPVGGVTQLQALTGSITTAGFGRVTGQRLEASAAGNIALTGANDFAEVAGSAPGNLAYRDSNGFAVAAPGIQAGSVSLSTDAGNITQQAGAAIATGALDARAAAGSVLLDGGSAASAGADLNRVGAVTRLVASSGGLALLRNAHGFDMAGLADNGAGGTLGTLRLFAASGSITQSAGPLRVTRLEAETPGGSLLLGQANGITTLGDIRVAGDLVVTNDGSLILAAPIDVGSFGGGGFGTAILTVNNGNLLQAAGARLSADQLVANALTGSVLLDGGGSTNPADLLRVGNLAGGYAAQSMVLRFGNAITVTGLVQAGATAGTPTGTLALEAPGIAIGSPGQGGTLLRAGTVVLRTQADFDGPAIAGSGSIVQQGGAIEAVNLAASAPSGDVLLGLTSNRFNALAAGFSANGSASTHSLIAGGSIDIAEGGPGFIVLGGLQNGGSSIQLRSLGDLTFNAATSVGGPIDLSAAGTVTIGTAADLRSDTLLTLNGGAGITVQGAVTASDILANTGGSFTLADSGRIAGGSAPGGSVSVTAGHVETSGGVITAHDVTLQTGTGTIVNTTFGAQGLVNILAGGALRVAGVGVNADAMQARTNGLLTLAGGSYTIGSVVVFAGSAGINTEGTVQVRPRTSGTFPAIVLDSRAPGTQPDPLTIARPDVTGLAPDLQETQVRLPNTDAPGDFGAASSAPAGAIRFSLDAQQSPLFLLIDGGSATGTVNTSGRIGIHGRGGTVEITGTLVDSSGQRIEGQAAARMTDATRPATGAEISRFRINDCVVSSFNCVVPAQVIVVPTAAPVPPPLIYGGVGRDPDAVSPNVSEEWTAPGDDEEDDKR</sequence>
<evidence type="ECO:0000313" key="3">
    <source>
        <dbReference type="EMBL" id="MBR0667899.1"/>
    </source>
</evidence>
<dbReference type="PANTHER" id="PTHR12338:SF5">
    <property type="entry name" value="ANTIGEN 43-RELATED"/>
    <property type="match status" value="1"/>
</dbReference>
<dbReference type="RefSeq" id="WP_211855677.1">
    <property type="nucleotide sequence ID" value="NZ_JAAGBB010000043.1"/>
</dbReference>
<dbReference type="InterPro" id="IPR011050">
    <property type="entry name" value="Pectin_lyase_fold/virulence"/>
</dbReference>
<protein>
    <submittedName>
        <fullName evidence="3">Filamentous hemagglutinin N-terminal domain-containing protein</fullName>
    </submittedName>
</protein>
<dbReference type="SMART" id="SM00912">
    <property type="entry name" value="Haemagg_act"/>
    <property type="match status" value="1"/>
</dbReference>
<gene>
    <name evidence="3" type="ORF">GXW71_26325</name>
</gene>
<dbReference type="Gene3D" id="2.160.20.10">
    <property type="entry name" value="Single-stranded right-handed beta-helix, Pectin lyase-like"/>
    <property type="match status" value="1"/>
</dbReference>
<dbReference type="NCBIfam" id="TIGR01901">
    <property type="entry name" value="adhes_NPXG"/>
    <property type="match status" value="1"/>
</dbReference>
<organism evidence="3 4">
    <name type="scientific">Plastoroseomonas hellenica</name>
    <dbReference type="NCBI Taxonomy" id="2687306"/>
    <lineage>
        <taxon>Bacteria</taxon>
        <taxon>Pseudomonadati</taxon>
        <taxon>Pseudomonadota</taxon>
        <taxon>Alphaproteobacteria</taxon>
        <taxon>Acetobacterales</taxon>
        <taxon>Acetobacteraceae</taxon>
        <taxon>Plastoroseomonas</taxon>
    </lineage>
</organism>
<reference evidence="4" key="1">
    <citation type="journal article" date="2021" name="Syst. Appl. Microbiol.">
        <title>Roseomonas hellenica sp. nov., isolated from roots of wild-growing Alkanna tinctoria.</title>
        <authorList>
            <person name="Rat A."/>
            <person name="Naranjo H.D."/>
            <person name="Lebbe L."/>
            <person name="Cnockaert M."/>
            <person name="Krigas N."/>
            <person name="Grigoriadou K."/>
            <person name="Maloupa E."/>
            <person name="Willems A."/>
        </authorList>
    </citation>
    <scope>NUCLEOTIDE SEQUENCE [LARGE SCALE GENOMIC DNA]</scope>
    <source>
        <strain evidence="4">LMG 31523</strain>
    </source>
</reference>
<feature type="region of interest" description="Disordered" evidence="1">
    <location>
        <begin position="3922"/>
        <end position="3948"/>
    </location>
</feature>
<evidence type="ECO:0000313" key="4">
    <source>
        <dbReference type="Proteomes" id="UP001196870"/>
    </source>
</evidence>
<comment type="caution">
    <text evidence="3">The sequence shown here is derived from an EMBL/GenBank/DDBJ whole genome shotgun (WGS) entry which is preliminary data.</text>
</comment>
<keyword evidence="4" id="KW-1185">Reference proteome</keyword>
<dbReference type="InterPro" id="IPR008638">
    <property type="entry name" value="FhaB/CdiA-like_TPS"/>
</dbReference>
<dbReference type="SUPFAM" id="SSF51126">
    <property type="entry name" value="Pectin lyase-like"/>
    <property type="match status" value="1"/>
</dbReference>
<dbReference type="Pfam" id="PF05860">
    <property type="entry name" value="TPS"/>
    <property type="match status" value="1"/>
</dbReference>